<dbReference type="Proteomes" id="UP000750197">
    <property type="component" value="Unassembled WGS sequence"/>
</dbReference>
<reference evidence="2" key="1">
    <citation type="submission" date="2021-05" db="EMBL/GenBank/DDBJ databases">
        <title>Genomic insights into ecological role and evolution of a novel Thermoplasmata order Candidatus Sysuiplasmatales.</title>
        <authorList>
            <person name="Yuan Y."/>
        </authorList>
    </citation>
    <scope>NUCLEOTIDE SEQUENCE</scope>
    <source>
        <strain evidence="2">TUT19-bin139</strain>
        <strain evidence="1">YP2-bin.285</strain>
    </source>
</reference>
<accession>A0A8J7YU00</accession>
<gene>
    <name evidence="1" type="ORF">J9259_09810</name>
    <name evidence="2" type="ORF">KIY12_07970</name>
</gene>
<sequence length="194" mass="22676">MSDRDSYRHILSDTDYERLKFWREQRLITPISGRLLLLTNWFAANQDEIYIGEKGNEIIAGKLRDLVNETSIIFKAPQTREGKARLEAVLLYLREKQRQIDHVESLISRREGVMQQKGTGITSDEAAKIQKDVKHLRKLISDIMSPKPRTEASINTFLDTMRFEITEVGLAELRYQSPVRRLSLEERIREMDND</sequence>
<dbReference type="EMBL" id="JAHEAC010000082">
    <property type="protein sequence ID" value="MBX8644639.1"/>
    <property type="molecule type" value="Genomic_DNA"/>
</dbReference>
<evidence type="ECO:0000313" key="3">
    <source>
        <dbReference type="Proteomes" id="UP000750197"/>
    </source>
</evidence>
<dbReference type="AlphaFoldDB" id="A0A8J7YU00"/>
<dbReference type="Proteomes" id="UP000716004">
    <property type="component" value="Unassembled WGS sequence"/>
</dbReference>
<proteinExistence type="predicted"/>
<organism evidence="2 3">
    <name type="scientific">Candidatus Sysuiplasma superficiale</name>
    <dbReference type="NCBI Taxonomy" id="2823368"/>
    <lineage>
        <taxon>Archaea</taxon>
        <taxon>Methanobacteriati</taxon>
        <taxon>Thermoplasmatota</taxon>
        <taxon>Thermoplasmata</taxon>
        <taxon>Candidatus Sysuiplasmatales</taxon>
        <taxon>Candidatus Sysuiplasmataceae</taxon>
        <taxon>Candidatus Sysuiplasma</taxon>
    </lineage>
</organism>
<name>A0A8J7YU00_9ARCH</name>
<protein>
    <submittedName>
        <fullName evidence="2">Uncharacterized protein</fullName>
    </submittedName>
</protein>
<evidence type="ECO:0000313" key="2">
    <source>
        <dbReference type="EMBL" id="MBX8644639.1"/>
    </source>
</evidence>
<comment type="caution">
    <text evidence="2">The sequence shown here is derived from an EMBL/GenBank/DDBJ whole genome shotgun (WGS) entry which is preliminary data.</text>
</comment>
<evidence type="ECO:0000313" key="1">
    <source>
        <dbReference type="EMBL" id="MBX8632788.1"/>
    </source>
</evidence>
<dbReference type="EMBL" id="JAGVSJ010000070">
    <property type="protein sequence ID" value="MBX8632788.1"/>
    <property type="molecule type" value="Genomic_DNA"/>
</dbReference>